<organism evidence="3 4">
    <name type="scientific">Anaerosphaera multitolerans</name>
    <dbReference type="NCBI Taxonomy" id="2487351"/>
    <lineage>
        <taxon>Bacteria</taxon>
        <taxon>Bacillati</taxon>
        <taxon>Bacillota</taxon>
        <taxon>Tissierellia</taxon>
        <taxon>Tissierellales</taxon>
        <taxon>Peptoniphilaceae</taxon>
        <taxon>Anaerosphaera</taxon>
    </lineage>
</organism>
<keyword evidence="1" id="KW-0812">Transmembrane</keyword>
<keyword evidence="4" id="KW-1185">Reference proteome</keyword>
<feature type="transmembrane region" description="Helical" evidence="1">
    <location>
        <begin position="44"/>
        <end position="69"/>
    </location>
</feature>
<dbReference type="InterPro" id="IPR052173">
    <property type="entry name" value="Beta-lactam_resp_regulator"/>
</dbReference>
<evidence type="ECO:0000256" key="1">
    <source>
        <dbReference type="SAM" id="Phobius"/>
    </source>
</evidence>
<accession>A0A437S8T8</accession>
<dbReference type="AlphaFoldDB" id="A0A437S8T8"/>
<feature type="transmembrane region" description="Helical" evidence="1">
    <location>
        <begin position="12"/>
        <end position="32"/>
    </location>
</feature>
<keyword evidence="1" id="KW-0472">Membrane</keyword>
<dbReference type="RefSeq" id="WP_127723274.1">
    <property type="nucleotide sequence ID" value="NZ_RLIH01000002.1"/>
</dbReference>
<gene>
    <name evidence="3" type="ORF">EF514_01965</name>
</gene>
<dbReference type="InterPro" id="IPR008756">
    <property type="entry name" value="Peptidase_M56"/>
</dbReference>
<dbReference type="OrthoDB" id="9804799at2"/>
<evidence type="ECO:0000259" key="2">
    <source>
        <dbReference type="Pfam" id="PF05569"/>
    </source>
</evidence>
<keyword evidence="1" id="KW-1133">Transmembrane helix</keyword>
<name>A0A437S8T8_9FIRM</name>
<feature type="transmembrane region" description="Helical" evidence="1">
    <location>
        <begin position="294"/>
        <end position="315"/>
    </location>
</feature>
<reference evidence="3 4" key="1">
    <citation type="submission" date="2018-11" db="EMBL/GenBank/DDBJ databases">
        <title>Genome sequencing and assembly of Anaerosphaera sp. nov., GS7-6-2.</title>
        <authorList>
            <person name="Rettenmaier R."/>
            <person name="Liebl W."/>
            <person name="Zverlov V."/>
        </authorList>
    </citation>
    <scope>NUCLEOTIDE SEQUENCE [LARGE SCALE GENOMIC DNA]</scope>
    <source>
        <strain evidence="3 4">GS7-6-2</strain>
    </source>
</reference>
<evidence type="ECO:0000313" key="4">
    <source>
        <dbReference type="Proteomes" id="UP000288812"/>
    </source>
</evidence>
<dbReference type="Pfam" id="PF05569">
    <property type="entry name" value="Peptidase_M56"/>
    <property type="match status" value="1"/>
</dbReference>
<protein>
    <recommendedName>
        <fullName evidence="2">Peptidase M56 domain-containing protein</fullName>
    </recommendedName>
</protein>
<feature type="domain" description="Peptidase M56" evidence="2">
    <location>
        <begin position="15"/>
        <end position="286"/>
    </location>
</feature>
<evidence type="ECO:0000313" key="3">
    <source>
        <dbReference type="EMBL" id="RVU55516.1"/>
    </source>
</evidence>
<dbReference type="PANTHER" id="PTHR34978:SF3">
    <property type="entry name" value="SLR0241 PROTEIN"/>
    <property type="match status" value="1"/>
</dbReference>
<dbReference type="CDD" id="cd07341">
    <property type="entry name" value="M56_BlaR1_MecR1_like"/>
    <property type="match status" value="1"/>
</dbReference>
<dbReference type="Proteomes" id="UP000288812">
    <property type="component" value="Unassembled WGS sequence"/>
</dbReference>
<sequence>MKVGLNMNLEYAFLKVLSMSFTASFVILIVLLGRLLLKKSPKIFSYILWAPVLFQLLVPVTFSSLFSLIPREVSNVESRVVVYEKPPIVAEKTDVVESVTRPASLQIKEENSFNPMQLLLLAGSLIWIIVLFGMILKMLYSLWKLKRRLAGSIGIGNNIYISDEIESPFVLGLFKPKVYIPSTVESGDYIILHEQVHIERGDNIIKFLGYIALCVHWFNPFVWLSFILSTKDMEMSCDEAVLRKSKGDIRADYSQSLLNISLGRRFKAVNAIHFSGNDVKGRVRNIMNYRSNKVWKSVLSLILTLVILVGCTTAPPKEEKELPFKNVTLSDITDKMIDDPSTKWVDTHLIYGDEDKVLLKGGFGVLAYSLKESKVMDRVPRRTLDNMYYLGQMGQKLREENPDYLVLASKYGNKLYIPVFEDEVFNLKEGKAYIYDIAKGTFEEGKFVKKDLFNDLVEFTWEEKRLYTKEKSPDDLWENSKSVQLKDNVIYSFIPKDSPPRELEVRVRNNKSGEEKIYKPFIIN</sequence>
<dbReference type="PANTHER" id="PTHR34978">
    <property type="entry name" value="POSSIBLE SENSOR-TRANSDUCER PROTEIN BLAR"/>
    <property type="match status" value="1"/>
</dbReference>
<proteinExistence type="predicted"/>
<feature type="transmembrane region" description="Helical" evidence="1">
    <location>
        <begin position="207"/>
        <end position="228"/>
    </location>
</feature>
<dbReference type="EMBL" id="RLIH01000002">
    <property type="protein sequence ID" value="RVU55516.1"/>
    <property type="molecule type" value="Genomic_DNA"/>
</dbReference>
<feature type="transmembrane region" description="Helical" evidence="1">
    <location>
        <begin position="118"/>
        <end position="140"/>
    </location>
</feature>
<comment type="caution">
    <text evidence="3">The sequence shown here is derived from an EMBL/GenBank/DDBJ whole genome shotgun (WGS) entry which is preliminary data.</text>
</comment>